<dbReference type="Proteomes" id="UP000199659">
    <property type="component" value="Unassembled WGS sequence"/>
</dbReference>
<evidence type="ECO:0008006" key="3">
    <source>
        <dbReference type="Google" id="ProtNLM"/>
    </source>
</evidence>
<gene>
    <name evidence="1" type="ORF">SAMN05661086_03006</name>
</gene>
<dbReference type="EMBL" id="FOYZ01000012">
    <property type="protein sequence ID" value="SFR97503.1"/>
    <property type="molecule type" value="Genomic_DNA"/>
</dbReference>
<name>A0A1I6L1X2_9FIRM</name>
<sequence>MGFKISIEGGSKIDLSVKTIEAVEFIAAVPQDSNARSASLGATMIITGKILTLFEGSEESLGLSEWSRVPSTEAECYRKVSVEVIAAGQVVRQYEFSKAFVVDYTEEFDDETGTGKYILTVRQKKDNITDIAINGGFAA</sequence>
<evidence type="ECO:0000313" key="1">
    <source>
        <dbReference type="EMBL" id="SFR97503.1"/>
    </source>
</evidence>
<dbReference type="AlphaFoldDB" id="A0A1I6L1X2"/>
<organism evidence="1 2">
    <name type="scientific">Anaeromicropila populeti</name>
    <dbReference type="NCBI Taxonomy" id="37658"/>
    <lineage>
        <taxon>Bacteria</taxon>
        <taxon>Bacillati</taxon>
        <taxon>Bacillota</taxon>
        <taxon>Clostridia</taxon>
        <taxon>Lachnospirales</taxon>
        <taxon>Lachnospiraceae</taxon>
        <taxon>Anaeromicropila</taxon>
    </lineage>
</organism>
<protein>
    <recommendedName>
        <fullName evidence="3">Membrane-associated protease 1</fullName>
    </recommendedName>
</protein>
<accession>A0A1I6L1X2</accession>
<reference evidence="1 2" key="1">
    <citation type="submission" date="2016-10" db="EMBL/GenBank/DDBJ databases">
        <authorList>
            <person name="de Groot N.N."/>
        </authorList>
    </citation>
    <scope>NUCLEOTIDE SEQUENCE [LARGE SCALE GENOMIC DNA]</scope>
    <source>
        <strain evidence="1 2">743A</strain>
    </source>
</reference>
<dbReference type="OrthoDB" id="9810984at2"/>
<dbReference type="RefSeq" id="WP_092562447.1">
    <property type="nucleotide sequence ID" value="NZ_FOYZ01000012.1"/>
</dbReference>
<dbReference type="STRING" id="37658.SAMN05661086_03006"/>
<keyword evidence="2" id="KW-1185">Reference proteome</keyword>
<evidence type="ECO:0000313" key="2">
    <source>
        <dbReference type="Proteomes" id="UP000199659"/>
    </source>
</evidence>
<proteinExistence type="predicted"/>